<dbReference type="GO" id="GO:0032259">
    <property type="term" value="P:methylation"/>
    <property type="evidence" value="ECO:0007669"/>
    <property type="project" value="UniProtKB-KW"/>
</dbReference>
<dbReference type="Pfam" id="PF01596">
    <property type="entry name" value="Methyltransf_3"/>
    <property type="match status" value="1"/>
</dbReference>
<proteinExistence type="inferred from homology"/>
<dbReference type="PANTHER" id="PTHR10509">
    <property type="entry name" value="O-METHYLTRANSFERASE-RELATED"/>
    <property type="match status" value="1"/>
</dbReference>
<sequence>MPIRGKPQLAASILLLIAGQSASWLSPVLHVQDGKYLTKALKDIPLVKSVRERLHAAWSELPLQVQEAPAYQDLRAFTMARFPGGAHMLPSPSRGLLLRRLCTAFEARSVLEVGTFTGYSALCFAEAGAQVLSIERCKLQAAAAREILTQTLPRRDISQAAVEVRRGFASDVLPELAGSETYDLIHLDAGMKSYMQFLDLALGGGLLAESGVVLADNVLFRGMVTNASARVGGRFQRIAESLHSFNVRYLQEDPRTQGVILPHDDGLAVIWPRT</sequence>
<evidence type="ECO:0000256" key="2">
    <source>
        <dbReference type="ARBA" id="ARBA00022679"/>
    </source>
</evidence>
<accession>A0AA36JRJ8</accession>
<comment type="caution">
    <text evidence="6">The sequence shown here is derived from an EMBL/GenBank/DDBJ whole genome shotgun (WGS) entry which is preliminary data.</text>
</comment>
<keyword evidence="3" id="KW-0949">S-adenosyl-L-methionine</keyword>
<dbReference type="InterPro" id="IPR050362">
    <property type="entry name" value="Cation-dep_OMT"/>
</dbReference>
<dbReference type="SUPFAM" id="SSF53335">
    <property type="entry name" value="S-adenosyl-L-methionine-dependent methyltransferases"/>
    <property type="match status" value="1"/>
</dbReference>
<organism evidence="6 7">
    <name type="scientific">Effrenium voratum</name>
    <dbReference type="NCBI Taxonomy" id="2562239"/>
    <lineage>
        <taxon>Eukaryota</taxon>
        <taxon>Sar</taxon>
        <taxon>Alveolata</taxon>
        <taxon>Dinophyceae</taxon>
        <taxon>Suessiales</taxon>
        <taxon>Symbiodiniaceae</taxon>
        <taxon>Effrenium</taxon>
    </lineage>
</organism>
<gene>
    <name evidence="6" type="ORF">EVOR1521_LOCUS31269</name>
</gene>
<keyword evidence="5" id="KW-0732">Signal</keyword>
<evidence type="ECO:0000313" key="6">
    <source>
        <dbReference type="EMBL" id="CAJ1410444.1"/>
    </source>
</evidence>
<dbReference type="PANTHER" id="PTHR10509:SF14">
    <property type="entry name" value="CAFFEOYL-COA O-METHYLTRANSFERASE 3-RELATED"/>
    <property type="match status" value="1"/>
</dbReference>
<keyword evidence="1" id="KW-0489">Methyltransferase</keyword>
<comment type="similarity">
    <text evidence="4">Belongs to the class I-like SAM-binding methyltransferase superfamily. Cation-dependent O-methyltransferase family.</text>
</comment>
<dbReference type="AlphaFoldDB" id="A0AA36JRJ8"/>
<protein>
    <recommendedName>
        <fullName evidence="8">O-methyltransferase</fullName>
    </recommendedName>
</protein>
<dbReference type="GO" id="GO:0008757">
    <property type="term" value="F:S-adenosylmethionine-dependent methyltransferase activity"/>
    <property type="evidence" value="ECO:0007669"/>
    <property type="project" value="TreeGrafter"/>
</dbReference>
<dbReference type="InterPro" id="IPR029063">
    <property type="entry name" value="SAM-dependent_MTases_sf"/>
</dbReference>
<evidence type="ECO:0000256" key="3">
    <source>
        <dbReference type="ARBA" id="ARBA00022691"/>
    </source>
</evidence>
<evidence type="ECO:0000256" key="4">
    <source>
        <dbReference type="ARBA" id="ARBA00023453"/>
    </source>
</evidence>
<dbReference type="EMBL" id="CAUJNA010003817">
    <property type="protein sequence ID" value="CAJ1410444.1"/>
    <property type="molecule type" value="Genomic_DNA"/>
</dbReference>
<evidence type="ECO:0000313" key="7">
    <source>
        <dbReference type="Proteomes" id="UP001178507"/>
    </source>
</evidence>
<reference evidence="6" key="1">
    <citation type="submission" date="2023-08" db="EMBL/GenBank/DDBJ databases">
        <authorList>
            <person name="Chen Y."/>
            <person name="Shah S."/>
            <person name="Dougan E. K."/>
            <person name="Thang M."/>
            <person name="Chan C."/>
        </authorList>
    </citation>
    <scope>NUCLEOTIDE SEQUENCE</scope>
</reference>
<feature type="signal peptide" evidence="5">
    <location>
        <begin position="1"/>
        <end position="23"/>
    </location>
</feature>
<dbReference type="GO" id="GO:0008171">
    <property type="term" value="F:O-methyltransferase activity"/>
    <property type="evidence" value="ECO:0007669"/>
    <property type="project" value="InterPro"/>
</dbReference>
<dbReference type="PROSITE" id="PS51682">
    <property type="entry name" value="SAM_OMT_I"/>
    <property type="match status" value="1"/>
</dbReference>
<keyword evidence="7" id="KW-1185">Reference proteome</keyword>
<feature type="chain" id="PRO_5041366689" description="O-methyltransferase" evidence="5">
    <location>
        <begin position="24"/>
        <end position="274"/>
    </location>
</feature>
<evidence type="ECO:0008006" key="8">
    <source>
        <dbReference type="Google" id="ProtNLM"/>
    </source>
</evidence>
<dbReference type="Proteomes" id="UP001178507">
    <property type="component" value="Unassembled WGS sequence"/>
</dbReference>
<keyword evidence="2" id="KW-0808">Transferase</keyword>
<evidence type="ECO:0000256" key="5">
    <source>
        <dbReference type="SAM" id="SignalP"/>
    </source>
</evidence>
<name>A0AA36JRJ8_9DINO</name>
<dbReference type="Gene3D" id="3.40.50.150">
    <property type="entry name" value="Vaccinia Virus protein VP39"/>
    <property type="match status" value="1"/>
</dbReference>
<dbReference type="InterPro" id="IPR002935">
    <property type="entry name" value="SAM_O-MeTrfase"/>
</dbReference>
<evidence type="ECO:0000256" key="1">
    <source>
        <dbReference type="ARBA" id="ARBA00022603"/>
    </source>
</evidence>